<keyword evidence="3" id="KW-1185">Reference proteome</keyword>
<evidence type="ECO:0000313" key="3">
    <source>
        <dbReference type="Proteomes" id="UP000800038"/>
    </source>
</evidence>
<dbReference type="GO" id="GO:0004497">
    <property type="term" value="F:monooxygenase activity"/>
    <property type="evidence" value="ECO:0007669"/>
    <property type="project" value="InterPro"/>
</dbReference>
<dbReference type="Gene3D" id="1.10.630.10">
    <property type="entry name" value="Cytochrome P450"/>
    <property type="match status" value="1"/>
</dbReference>
<keyword evidence="1" id="KW-1133">Transmembrane helix</keyword>
<gene>
    <name evidence="2" type="ORF">EJ02DRAFT_454776</name>
</gene>
<sequence length="484" mass="55011">MAFLSDFLLSAEVKTWLTVVLPTIFITYWISWVFYARNFHPLAQIPGPFWPSVTRVWIVYHAHAGDLEIQQRALHERYGPLVRVAPDEVVCADPREIPTIYPLSKPLEKTPWYDVWRPVGLPGRRDMFTNRSEKDHAAYQRMVAHIYSLSNVLKSEPELDKTCSLFIERLGEFADSNEAFDFGLWLEMYCYDNIGVIFFGKQFGFLKDRIDYKNYIKSVHQAMPLLHALASAPAYARPFLIGGAVCVPKLLKAVFAVDNVRRTAQRETYGAQERAEADTEKRVDMTSAMLRIMRDKGNKHNFGLNEIASENFIAVMAGADSTSISLRSVFYFMMKNAKTLEKARAEVDAAFANGTLTSPVQQSQAVKLTYVSAVIRESFRLFSPFSVSQSRYSPSQGVVIAGTYIPSGWRIGCNPAVVQHHKQVFGEDAESFRPARWIDSSAEQIKLMNRCMQHFGAGTRRCTGQNVSRLLRRALRCANKYRLP</sequence>
<name>A0A6A5SQ91_9PLEO</name>
<dbReference type="InterPro" id="IPR001128">
    <property type="entry name" value="Cyt_P450"/>
</dbReference>
<accession>A0A6A5SQ91</accession>
<dbReference type="CDD" id="cd11060">
    <property type="entry name" value="CYP57A1-like"/>
    <property type="match status" value="1"/>
</dbReference>
<dbReference type="GO" id="GO:0016705">
    <property type="term" value="F:oxidoreductase activity, acting on paired donors, with incorporation or reduction of molecular oxygen"/>
    <property type="evidence" value="ECO:0007669"/>
    <property type="project" value="InterPro"/>
</dbReference>
<keyword evidence="1" id="KW-0472">Membrane</keyword>
<dbReference type="GO" id="GO:0020037">
    <property type="term" value="F:heme binding"/>
    <property type="evidence" value="ECO:0007669"/>
    <property type="project" value="InterPro"/>
</dbReference>
<feature type="transmembrane region" description="Helical" evidence="1">
    <location>
        <begin position="15"/>
        <end position="35"/>
    </location>
</feature>
<reference evidence="2" key="1">
    <citation type="journal article" date="2020" name="Stud. Mycol.">
        <title>101 Dothideomycetes genomes: a test case for predicting lifestyles and emergence of pathogens.</title>
        <authorList>
            <person name="Haridas S."/>
            <person name="Albert R."/>
            <person name="Binder M."/>
            <person name="Bloem J."/>
            <person name="Labutti K."/>
            <person name="Salamov A."/>
            <person name="Andreopoulos B."/>
            <person name="Baker S."/>
            <person name="Barry K."/>
            <person name="Bills G."/>
            <person name="Bluhm B."/>
            <person name="Cannon C."/>
            <person name="Castanera R."/>
            <person name="Culley D."/>
            <person name="Daum C."/>
            <person name="Ezra D."/>
            <person name="Gonzalez J."/>
            <person name="Henrissat B."/>
            <person name="Kuo A."/>
            <person name="Liang C."/>
            <person name="Lipzen A."/>
            <person name="Lutzoni F."/>
            <person name="Magnuson J."/>
            <person name="Mondo S."/>
            <person name="Nolan M."/>
            <person name="Ohm R."/>
            <person name="Pangilinan J."/>
            <person name="Park H.-J."/>
            <person name="Ramirez L."/>
            <person name="Alfaro M."/>
            <person name="Sun H."/>
            <person name="Tritt A."/>
            <person name="Yoshinaga Y."/>
            <person name="Zwiers L.-H."/>
            <person name="Turgeon B."/>
            <person name="Goodwin S."/>
            <person name="Spatafora J."/>
            <person name="Crous P."/>
            <person name="Grigoriev I."/>
        </authorList>
    </citation>
    <scope>NUCLEOTIDE SEQUENCE</scope>
    <source>
        <strain evidence="2">CBS 161.51</strain>
    </source>
</reference>
<evidence type="ECO:0000256" key="1">
    <source>
        <dbReference type="SAM" id="Phobius"/>
    </source>
</evidence>
<dbReference type="AlphaFoldDB" id="A0A6A5SQ91"/>
<dbReference type="OrthoDB" id="3934656at2759"/>
<dbReference type="Proteomes" id="UP000800038">
    <property type="component" value="Unassembled WGS sequence"/>
</dbReference>
<proteinExistence type="predicted"/>
<dbReference type="SUPFAM" id="SSF48264">
    <property type="entry name" value="Cytochrome P450"/>
    <property type="match status" value="1"/>
</dbReference>
<keyword evidence="1" id="KW-0812">Transmembrane</keyword>
<dbReference type="GO" id="GO:0005506">
    <property type="term" value="F:iron ion binding"/>
    <property type="evidence" value="ECO:0007669"/>
    <property type="project" value="InterPro"/>
</dbReference>
<organism evidence="2 3">
    <name type="scientific">Clathrospora elynae</name>
    <dbReference type="NCBI Taxonomy" id="706981"/>
    <lineage>
        <taxon>Eukaryota</taxon>
        <taxon>Fungi</taxon>
        <taxon>Dikarya</taxon>
        <taxon>Ascomycota</taxon>
        <taxon>Pezizomycotina</taxon>
        <taxon>Dothideomycetes</taxon>
        <taxon>Pleosporomycetidae</taxon>
        <taxon>Pleosporales</taxon>
        <taxon>Diademaceae</taxon>
        <taxon>Clathrospora</taxon>
    </lineage>
</organism>
<dbReference type="InterPro" id="IPR050121">
    <property type="entry name" value="Cytochrome_P450_monoxygenase"/>
</dbReference>
<dbReference type="PANTHER" id="PTHR24305">
    <property type="entry name" value="CYTOCHROME P450"/>
    <property type="match status" value="1"/>
</dbReference>
<dbReference type="Pfam" id="PF00067">
    <property type="entry name" value="p450"/>
    <property type="match status" value="1"/>
</dbReference>
<evidence type="ECO:0000313" key="2">
    <source>
        <dbReference type="EMBL" id="KAF1941940.1"/>
    </source>
</evidence>
<dbReference type="PANTHER" id="PTHR24305:SF229">
    <property type="entry name" value="P450, PUTATIVE (EUROFUNG)-RELATED"/>
    <property type="match status" value="1"/>
</dbReference>
<dbReference type="EMBL" id="ML976041">
    <property type="protein sequence ID" value="KAF1941940.1"/>
    <property type="molecule type" value="Genomic_DNA"/>
</dbReference>
<protein>
    <submittedName>
        <fullName evidence="2">Cytochrome P450</fullName>
    </submittedName>
</protein>
<dbReference type="InterPro" id="IPR036396">
    <property type="entry name" value="Cyt_P450_sf"/>
</dbReference>